<dbReference type="EMBL" id="VICF01000007">
    <property type="protein sequence ID" value="TQC70877.1"/>
    <property type="molecule type" value="Genomic_DNA"/>
</dbReference>
<reference evidence="1 2" key="1">
    <citation type="submission" date="2019-06" db="EMBL/GenBank/DDBJ databases">
        <title>Pantoea dispersa Assembly.</title>
        <authorList>
            <person name="Wang J."/>
        </authorList>
    </citation>
    <scope>NUCLEOTIDE SEQUENCE [LARGE SCALE GENOMIC DNA]</scope>
    <source>
        <strain evidence="2">bio</strain>
    </source>
</reference>
<evidence type="ECO:0000313" key="1">
    <source>
        <dbReference type="EMBL" id="TQC70877.1"/>
    </source>
</evidence>
<protein>
    <recommendedName>
        <fullName evidence="3">Antitermination protein</fullName>
    </recommendedName>
</protein>
<accession>A0ABY2ZUM7</accession>
<evidence type="ECO:0008006" key="3">
    <source>
        <dbReference type="Google" id="ProtNLM"/>
    </source>
</evidence>
<evidence type="ECO:0000313" key="2">
    <source>
        <dbReference type="Proteomes" id="UP000319715"/>
    </source>
</evidence>
<organism evidence="1 2">
    <name type="scientific">Pantoea dispersa</name>
    <dbReference type="NCBI Taxonomy" id="59814"/>
    <lineage>
        <taxon>Bacteria</taxon>
        <taxon>Pseudomonadati</taxon>
        <taxon>Pseudomonadota</taxon>
        <taxon>Gammaproteobacteria</taxon>
        <taxon>Enterobacterales</taxon>
        <taxon>Erwiniaceae</taxon>
        <taxon>Pantoea</taxon>
    </lineage>
</organism>
<sequence>MSYPSVSPKLSQMQPERRLKIRGGLQRAVASQNAPMLPVFARRGLPQRKTCITKAVKMREMAIKATITHETRTQSIAWGAI</sequence>
<proteinExistence type="predicted"/>
<dbReference type="Proteomes" id="UP000319715">
    <property type="component" value="Unassembled WGS sequence"/>
</dbReference>
<dbReference type="RefSeq" id="WP_127833726.1">
    <property type="nucleotide sequence ID" value="NZ_CP157882.1"/>
</dbReference>
<comment type="caution">
    <text evidence="1">The sequence shown here is derived from an EMBL/GenBank/DDBJ whole genome shotgun (WGS) entry which is preliminary data.</text>
</comment>
<name>A0ABY2ZUM7_9GAMM</name>
<gene>
    <name evidence="1" type="ORF">FK492_17065</name>
</gene>
<keyword evidence="2" id="KW-1185">Reference proteome</keyword>